<gene>
    <name evidence="1" type="ORF">Q0N40_00100</name>
</gene>
<dbReference type="EMBL" id="CP137757">
    <property type="protein sequence ID" value="WPF25010.1"/>
    <property type="molecule type" value="Genomic_DNA"/>
</dbReference>
<proteinExistence type="predicted"/>
<dbReference type="Proteomes" id="UP001174314">
    <property type="component" value="Chromosome"/>
</dbReference>
<name>A0AAU0PX34_9CORY</name>
<dbReference type="KEGG" id="cpsk:Q0N40_00100"/>
<sequence length="68" mass="7976">MTTWTDGTPEARNKRNLQKAIKGAQKLGMTPPREFYIDAGLTPPKKATDEFQQPSLWRKMINFWRPVW</sequence>
<protein>
    <submittedName>
        <fullName evidence="1">Uncharacterized protein</fullName>
    </submittedName>
</protein>
<organism evidence="1 2">
    <name type="scientific">Corynebacterium pseudokroppenstedtii</name>
    <dbReference type="NCBI Taxonomy" id="2804917"/>
    <lineage>
        <taxon>Bacteria</taxon>
        <taxon>Bacillati</taxon>
        <taxon>Actinomycetota</taxon>
        <taxon>Actinomycetes</taxon>
        <taxon>Mycobacteriales</taxon>
        <taxon>Corynebacteriaceae</taxon>
        <taxon>Corynebacterium</taxon>
    </lineage>
</organism>
<dbReference type="AlphaFoldDB" id="A0AAU0PX34"/>
<reference evidence="1 2" key="1">
    <citation type="submission" date="2023-10" db="EMBL/GenBank/DDBJ databases">
        <title>complete genome sequence of Corynebacterium pseudokroppenstedtii P15-C1.</title>
        <authorList>
            <person name="Bruggemann H."/>
            <person name="Poehlein A."/>
        </authorList>
    </citation>
    <scope>NUCLEOTIDE SEQUENCE [LARGE SCALE GENOMIC DNA]</scope>
    <source>
        <strain evidence="1 2">P15_C1</strain>
    </source>
</reference>
<dbReference type="RefSeq" id="WP_204087764.1">
    <property type="nucleotide sequence ID" value="NZ_CP137757.1"/>
</dbReference>
<evidence type="ECO:0000313" key="1">
    <source>
        <dbReference type="EMBL" id="WPF25010.1"/>
    </source>
</evidence>
<accession>A0AAU0PX34</accession>
<evidence type="ECO:0000313" key="2">
    <source>
        <dbReference type="Proteomes" id="UP001174314"/>
    </source>
</evidence>
<keyword evidence="2" id="KW-1185">Reference proteome</keyword>